<accession>A0A0V8A041</accession>
<protein>
    <submittedName>
        <fullName evidence="3">Uncharacterized protein</fullName>
    </submittedName>
</protein>
<evidence type="ECO:0000313" key="2">
    <source>
        <dbReference type="EMBL" id="KST70079.1"/>
    </source>
</evidence>
<feature type="compositionally biased region" description="Basic and acidic residues" evidence="1">
    <location>
        <begin position="36"/>
        <end position="47"/>
    </location>
</feature>
<dbReference type="EMBL" id="LMTZ01000004">
    <property type="protein sequence ID" value="KST70110.1"/>
    <property type="molecule type" value="Genomic_DNA"/>
</dbReference>
<dbReference type="Proteomes" id="UP000053372">
    <property type="component" value="Unassembled WGS sequence"/>
</dbReference>
<name>A0A0V8A041_9CYAN</name>
<evidence type="ECO:0000313" key="4">
    <source>
        <dbReference type="Proteomes" id="UP000053372"/>
    </source>
</evidence>
<comment type="caution">
    <text evidence="3">The sequence shown here is derived from an EMBL/GenBank/DDBJ whole genome shotgun (WGS) entry which is preliminary data.</text>
</comment>
<sequence length="322" mass="36083">MKRYSLFITLGVLVILISSVGVFSLIVRKEEQYRLAGKETSAEKSHDVQSGTADSPEKSGSVSPSTQPNGSPTDSKKIEQPVLTPKQQVTKTRRYKGYRRPSNEAIPHSPRVESIDGFKSGSIPPSSSAARSRSNNRSNDFSNDLRKAFSKLRPGQIAFKTPAQMKVDEAEIVEMRITDDLKRDLKSELGKDAEVAQIKVSDFLKAHLDGNNFEVKPIDEKNRALLDGKSVKWRWSVTPTKSGQQTLILIVYARVKLSNESEELVDLKTFERPITVAVNKRDWFKENWDKVIGIPIALGGTGFFAFVASKWRFTKNVLKKNQ</sequence>
<proteinExistence type="predicted"/>
<dbReference type="AlphaFoldDB" id="A0A0V8A041"/>
<organism evidence="3 4">
    <name type="scientific">Mastigocoleus testarum BC008</name>
    <dbReference type="NCBI Taxonomy" id="371196"/>
    <lineage>
        <taxon>Bacteria</taxon>
        <taxon>Bacillati</taxon>
        <taxon>Cyanobacteriota</taxon>
        <taxon>Cyanophyceae</taxon>
        <taxon>Nostocales</taxon>
        <taxon>Hapalosiphonaceae</taxon>
        <taxon>Mastigocoleus</taxon>
    </lineage>
</organism>
<dbReference type="EMBL" id="LMTZ01000005">
    <property type="protein sequence ID" value="KST70079.1"/>
    <property type="molecule type" value="Genomic_DNA"/>
</dbReference>
<dbReference type="RefSeq" id="WP_058183024.1">
    <property type="nucleotide sequence ID" value="NZ_LMTZ01000004.1"/>
</dbReference>
<gene>
    <name evidence="2" type="ORF">BC008_06480</name>
    <name evidence="3" type="ORF">BC008_06650</name>
</gene>
<keyword evidence="4" id="KW-1185">Reference proteome</keyword>
<feature type="region of interest" description="Disordered" evidence="1">
    <location>
        <begin position="36"/>
        <end position="142"/>
    </location>
</feature>
<feature type="compositionally biased region" description="Low complexity" evidence="1">
    <location>
        <begin position="126"/>
        <end position="139"/>
    </location>
</feature>
<feature type="compositionally biased region" description="Polar residues" evidence="1">
    <location>
        <begin position="48"/>
        <end position="73"/>
    </location>
</feature>
<evidence type="ECO:0000313" key="3">
    <source>
        <dbReference type="EMBL" id="KST70110.1"/>
    </source>
</evidence>
<evidence type="ECO:0000256" key="1">
    <source>
        <dbReference type="SAM" id="MobiDB-lite"/>
    </source>
</evidence>
<reference evidence="3 4" key="1">
    <citation type="journal article" date="2015" name="Genome Announc.">
        <title>Draft Genome of the Euendolithic (true boring) Cyanobacterium Mastigocoleus testarum strain BC008.</title>
        <authorList>
            <person name="Guida B.S."/>
            <person name="Garcia-Pichel F."/>
        </authorList>
    </citation>
    <scope>NUCLEOTIDE SEQUENCE [LARGE SCALE GENOMIC DNA]</scope>
    <source>
        <strain evidence="3 4">BC008</strain>
    </source>
</reference>
<dbReference type="OrthoDB" id="516281at2"/>